<reference evidence="4" key="2">
    <citation type="journal article" date="2021" name="PeerJ">
        <title>Extensive microbial diversity within the chicken gut microbiome revealed by metagenomics and culture.</title>
        <authorList>
            <person name="Gilroy R."/>
            <person name="Ravi A."/>
            <person name="Getino M."/>
            <person name="Pursley I."/>
            <person name="Horton D.L."/>
            <person name="Alikhan N.F."/>
            <person name="Baker D."/>
            <person name="Gharbi K."/>
            <person name="Hall N."/>
            <person name="Watson M."/>
            <person name="Adriaenssens E.M."/>
            <person name="Foster-Nyarko E."/>
            <person name="Jarju S."/>
            <person name="Secka A."/>
            <person name="Antonio M."/>
            <person name="Oren A."/>
            <person name="Chaudhuri R.R."/>
            <person name="La Ragione R."/>
            <person name="Hildebrand F."/>
            <person name="Pallen M.J."/>
        </authorList>
    </citation>
    <scope>NUCLEOTIDE SEQUENCE</scope>
    <source>
        <strain evidence="4">G3-3990</strain>
    </source>
</reference>
<dbReference type="InterPro" id="IPR001647">
    <property type="entry name" value="HTH_TetR"/>
</dbReference>
<dbReference type="Gene3D" id="1.10.357.10">
    <property type="entry name" value="Tetracycline Repressor, domain 2"/>
    <property type="match status" value="1"/>
</dbReference>
<accession>A0A9D9HVP1</accession>
<dbReference type="PANTHER" id="PTHR43479">
    <property type="entry name" value="ACREF/ENVCD OPERON REPRESSOR-RELATED"/>
    <property type="match status" value="1"/>
</dbReference>
<sequence>MPTSESKTRNILIEVARDLFAHKGKKNVTMNDIAQASGKGRRTLYLYFKSKEDIYKAVIQTEVQTLDNQLTEIYNKQLPPRAKLTEFITAHLEGAKAAVLRNGSLRSDFFRDIYEVEKARRKLDAKEIKMIADILSSGNNRKSNPHVDIELSATILFYAVKGLEIPYMRKTMEPDFEQHKKTIIEFVLESVRF</sequence>
<evidence type="ECO:0000313" key="5">
    <source>
        <dbReference type="Proteomes" id="UP000823641"/>
    </source>
</evidence>
<evidence type="ECO:0000313" key="4">
    <source>
        <dbReference type="EMBL" id="MBO8460692.1"/>
    </source>
</evidence>
<evidence type="ECO:0000259" key="3">
    <source>
        <dbReference type="PROSITE" id="PS50977"/>
    </source>
</evidence>
<dbReference type="PROSITE" id="PS50977">
    <property type="entry name" value="HTH_TETR_2"/>
    <property type="match status" value="1"/>
</dbReference>
<dbReference type="SUPFAM" id="SSF46689">
    <property type="entry name" value="Homeodomain-like"/>
    <property type="match status" value="1"/>
</dbReference>
<feature type="DNA-binding region" description="H-T-H motif" evidence="2">
    <location>
        <begin position="29"/>
        <end position="48"/>
    </location>
</feature>
<dbReference type="Pfam" id="PF00440">
    <property type="entry name" value="TetR_N"/>
    <property type="match status" value="1"/>
</dbReference>
<protein>
    <submittedName>
        <fullName evidence="4">TetR/AcrR family transcriptional regulator</fullName>
    </submittedName>
</protein>
<dbReference type="InterPro" id="IPR050624">
    <property type="entry name" value="HTH-type_Tx_Regulator"/>
</dbReference>
<keyword evidence="1 2" id="KW-0238">DNA-binding</keyword>
<evidence type="ECO:0000256" key="2">
    <source>
        <dbReference type="PROSITE-ProRule" id="PRU00335"/>
    </source>
</evidence>
<dbReference type="Gene3D" id="1.10.10.60">
    <property type="entry name" value="Homeodomain-like"/>
    <property type="match status" value="1"/>
</dbReference>
<comment type="caution">
    <text evidence="4">The sequence shown here is derived from an EMBL/GenBank/DDBJ whole genome shotgun (WGS) entry which is preliminary data.</text>
</comment>
<dbReference type="Proteomes" id="UP000823641">
    <property type="component" value="Unassembled WGS sequence"/>
</dbReference>
<gene>
    <name evidence="4" type="ORF">IAA73_10235</name>
</gene>
<dbReference type="PRINTS" id="PR00455">
    <property type="entry name" value="HTHTETR"/>
</dbReference>
<evidence type="ECO:0000256" key="1">
    <source>
        <dbReference type="ARBA" id="ARBA00023125"/>
    </source>
</evidence>
<dbReference type="EMBL" id="JADIMG010000097">
    <property type="protein sequence ID" value="MBO8460692.1"/>
    <property type="molecule type" value="Genomic_DNA"/>
</dbReference>
<proteinExistence type="predicted"/>
<feature type="domain" description="HTH tetR-type" evidence="3">
    <location>
        <begin position="6"/>
        <end position="66"/>
    </location>
</feature>
<organism evidence="4 5">
    <name type="scientific">Candidatus Gallipaludibacter merdavium</name>
    <dbReference type="NCBI Taxonomy" id="2840839"/>
    <lineage>
        <taxon>Bacteria</taxon>
        <taxon>Pseudomonadati</taxon>
        <taxon>Bacteroidota</taxon>
        <taxon>Bacteroidia</taxon>
        <taxon>Bacteroidales</taxon>
        <taxon>Candidatus Gallipaludibacter</taxon>
    </lineage>
</organism>
<dbReference type="GO" id="GO:0003677">
    <property type="term" value="F:DNA binding"/>
    <property type="evidence" value="ECO:0007669"/>
    <property type="project" value="UniProtKB-UniRule"/>
</dbReference>
<name>A0A9D9HVP1_9BACT</name>
<dbReference type="AlphaFoldDB" id="A0A9D9HVP1"/>
<reference evidence="4" key="1">
    <citation type="submission" date="2020-10" db="EMBL/GenBank/DDBJ databases">
        <authorList>
            <person name="Gilroy R."/>
        </authorList>
    </citation>
    <scope>NUCLEOTIDE SEQUENCE</scope>
    <source>
        <strain evidence="4">G3-3990</strain>
    </source>
</reference>
<dbReference type="InterPro" id="IPR009057">
    <property type="entry name" value="Homeodomain-like_sf"/>
</dbReference>
<dbReference type="PANTHER" id="PTHR43479:SF11">
    <property type="entry name" value="ACREF_ENVCD OPERON REPRESSOR-RELATED"/>
    <property type="match status" value="1"/>
</dbReference>